<comment type="caution">
    <text evidence="2">The sequence shown here is derived from an EMBL/GenBank/DDBJ whole genome shotgun (WGS) entry which is preliminary data.</text>
</comment>
<reference evidence="2 3" key="1">
    <citation type="submission" date="2020-07" db="EMBL/GenBank/DDBJ databases">
        <title>Characterization of Pectobacterium aroidearum strains causing soft rot on Amorphophallus konjac.</title>
        <authorList>
            <person name="Xie H."/>
        </authorList>
    </citation>
    <scope>NUCLEOTIDE SEQUENCE [LARGE SCALE GENOMIC DNA]</scope>
    <source>
        <strain evidence="2 3">MY10</strain>
    </source>
</reference>
<evidence type="ECO:0000313" key="3">
    <source>
        <dbReference type="Proteomes" id="UP000530038"/>
    </source>
</evidence>
<protein>
    <submittedName>
        <fullName evidence="2">Uncharacterized protein</fullName>
    </submittedName>
</protein>
<proteinExistence type="predicted"/>
<feature type="coiled-coil region" evidence="1">
    <location>
        <begin position="127"/>
        <end position="154"/>
    </location>
</feature>
<evidence type="ECO:0000256" key="1">
    <source>
        <dbReference type="SAM" id="Coils"/>
    </source>
</evidence>
<keyword evidence="3" id="KW-1185">Reference proteome</keyword>
<sequence>MGFDLSLPPIFFADVKKPAVRQAPLPRLTDQSITGNSCGTDQGNRKARPIPTKLIPISRDYTRNAMKAPEITITLYIHLNAFKPEPLICTCDMSQFGHALISTCEVSVPFPEVTPEYLAERKMSALREQQQKILSDAQTKANELEDQVQKLLIVERQTTTNA</sequence>
<name>A0ABR5ZB00_9GAMM</name>
<organism evidence="2 3">
    <name type="scientific">Pectobacterium aroidearum</name>
    <dbReference type="NCBI Taxonomy" id="1201031"/>
    <lineage>
        <taxon>Bacteria</taxon>
        <taxon>Pseudomonadati</taxon>
        <taxon>Pseudomonadota</taxon>
        <taxon>Gammaproteobacteria</taxon>
        <taxon>Enterobacterales</taxon>
        <taxon>Pectobacteriaceae</taxon>
        <taxon>Pectobacterium</taxon>
    </lineage>
</organism>
<dbReference type="EMBL" id="JACERK010000002">
    <property type="protein sequence ID" value="MBA5231683.1"/>
    <property type="molecule type" value="Genomic_DNA"/>
</dbReference>
<evidence type="ECO:0000313" key="2">
    <source>
        <dbReference type="EMBL" id="MBA5231683.1"/>
    </source>
</evidence>
<accession>A0ABR5ZB00</accession>
<dbReference type="Proteomes" id="UP000530038">
    <property type="component" value="Unassembled WGS sequence"/>
</dbReference>
<gene>
    <name evidence="2" type="ORF">H2Y56_06060</name>
</gene>
<keyword evidence="1" id="KW-0175">Coiled coil</keyword>